<evidence type="ECO:0000313" key="2">
    <source>
        <dbReference type="EMBL" id="CAF3896296.1"/>
    </source>
</evidence>
<proteinExistence type="predicted"/>
<evidence type="ECO:0000313" key="4">
    <source>
        <dbReference type="Proteomes" id="UP000681967"/>
    </source>
</evidence>
<dbReference type="AlphaFoldDB" id="A0A8S2LFB8"/>
<comment type="caution">
    <text evidence="2">The sequence shown here is derived from an EMBL/GenBank/DDBJ whole genome shotgun (WGS) entry which is preliminary data.</text>
</comment>
<name>A0A8S2LFB8_9BILA</name>
<reference evidence="2" key="1">
    <citation type="submission" date="2021-02" db="EMBL/GenBank/DDBJ databases">
        <authorList>
            <person name="Nowell W R."/>
        </authorList>
    </citation>
    <scope>NUCLEOTIDE SEQUENCE</scope>
</reference>
<dbReference type="EMBL" id="CAJOBH010002231">
    <property type="protein sequence ID" value="CAF3896296.1"/>
    <property type="molecule type" value="Genomic_DNA"/>
</dbReference>
<feature type="region of interest" description="Disordered" evidence="1">
    <location>
        <begin position="95"/>
        <end position="138"/>
    </location>
</feature>
<sequence length="248" mass="27560">RDIKPTNESGKLNPWDPIRDEINDALERVLNQVDSTENSTLEFTPTTARRTNTEVMAALLPKIPLKEGRFRQGKLIMNRTLSNAANEYRPSAIVSFSPKPTSATPQSSSPPMPTNVENTSRPDQTSNILENNRTTDVTSSQLLTTDETNQRENISITTVTRTDADLPVVSATNIELEIDQSHEEQNVTSSTTNERTTTTPVRMSYRLNPDGTRVTISRPLLPTSRQSPLVTSLRRNSTDVTPIQLNTS</sequence>
<dbReference type="Proteomes" id="UP000681967">
    <property type="component" value="Unassembled WGS sequence"/>
</dbReference>
<evidence type="ECO:0000256" key="1">
    <source>
        <dbReference type="SAM" id="MobiDB-lite"/>
    </source>
</evidence>
<feature type="compositionally biased region" description="Polar residues" evidence="1">
    <location>
        <begin position="115"/>
        <end position="138"/>
    </location>
</feature>
<dbReference type="Proteomes" id="UP000676336">
    <property type="component" value="Unassembled WGS sequence"/>
</dbReference>
<gene>
    <name evidence="2" type="ORF">BYL167_LOCUS8231</name>
    <name evidence="3" type="ORF">SMN809_LOCUS39421</name>
</gene>
<dbReference type="EMBL" id="CAJOBI010105799">
    <property type="protein sequence ID" value="CAF4609648.1"/>
    <property type="molecule type" value="Genomic_DNA"/>
</dbReference>
<feature type="non-terminal residue" evidence="2">
    <location>
        <position position="1"/>
    </location>
</feature>
<accession>A0A8S2LFB8</accession>
<organism evidence="2 4">
    <name type="scientific">Rotaria magnacalcarata</name>
    <dbReference type="NCBI Taxonomy" id="392030"/>
    <lineage>
        <taxon>Eukaryota</taxon>
        <taxon>Metazoa</taxon>
        <taxon>Spiralia</taxon>
        <taxon>Gnathifera</taxon>
        <taxon>Rotifera</taxon>
        <taxon>Eurotatoria</taxon>
        <taxon>Bdelloidea</taxon>
        <taxon>Philodinida</taxon>
        <taxon>Philodinidae</taxon>
        <taxon>Rotaria</taxon>
    </lineage>
</organism>
<evidence type="ECO:0000313" key="3">
    <source>
        <dbReference type="EMBL" id="CAF4609648.1"/>
    </source>
</evidence>
<feature type="compositionally biased region" description="Low complexity" evidence="1">
    <location>
        <begin position="97"/>
        <end position="107"/>
    </location>
</feature>
<protein>
    <submittedName>
        <fullName evidence="2">Uncharacterized protein</fullName>
    </submittedName>
</protein>